<protein>
    <recommendedName>
        <fullName evidence="3">Ricin B lectin domain-containing protein</fullName>
    </recommendedName>
</protein>
<evidence type="ECO:0000313" key="4">
    <source>
        <dbReference type="EMBL" id="PZT55682.1"/>
    </source>
</evidence>
<sequence>MNSTYLENHPTVLAMTFLYDVSKRLQYLGGGELSSYWDETKDATRLQSNQHYHASYHFIRKGEIVTMLRKTSTIMLLFYAILLVASASASAYGPSIMYDPATNPNSVSVGAMYPRAIQLAHNGANNGKMYATFQRNTSTKQVYPIYESTDNGENWTQVGEVQDTQNGLGMNTNPHLYEMPQTVGSLEAGTMLVAGISSPADNAVQYLDLYKSTDLGRTWTFVSNITKAPNAGGEHGDPVWEPFLMVANDKLIVYYSDERDPAYSQKLVHQTTTDGTTWSSPVDDSAMTDSKLRPGMPVVTKLQDGSGRYIMTYEVVGISGTPCNYKISSNPESWNVTDYGTTFATGGSPYVVTLNDGRIAAGCYSGGGVMYINSKPDLTGSWITTSTPIAGGYSRQMVPLANGRLFFTSSQGFWESGTHPVYYADMAVPGTSTAAKRIQNRATSLSVDGWGSFNAGADTKQNASNNSYNEQWTFIPYGNNYLIQNNGTALYLDGYGRTTDGSKVAQHTLSNHLNQQWILESAGKYYKIKNAATGLYLDGMGSTSNGANLGQHSGNDSNNQQWSLLTP</sequence>
<dbReference type="CDD" id="cd00161">
    <property type="entry name" value="beta-trefoil_Ricin-like"/>
    <property type="match status" value="1"/>
</dbReference>
<keyword evidence="2" id="KW-0472">Membrane</keyword>
<dbReference type="Proteomes" id="UP000249204">
    <property type="component" value="Unassembled WGS sequence"/>
</dbReference>
<evidence type="ECO:0000259" key="3">
    <source>
        <dbReference type="Pfam" id="PF14200"/>
    </source>
</evidence>
<dbReference type="PANTHER" id="PTHR38792:SF3">
    <property type="entry name" value="BNR_ASP-BOX REPEAT DOMAIN PROTEIN (AFU_ORTHOLOGUE AFUA_7G06430)-RELATED"/>
    <property type="match status" value="1"/>
</dbReference>
<dbReference type="Gene3D" id="2.80.10.50">
    <property type="match status" value="1"/>
</dbReference>
<dbReference type="Pfam" id="PF14200">
    <property type="entry name" value="RicinB_lectin_2"/>
    <property type="match status" value="2"/>
</dbReference>
<dbReference type="InterPro" id="IPR035992">
    <property type="entry name" value="Ricin_B-like_lectins"/>
</dbReference>
<evidence type="ECO:0000256" key="2">
    <source>
        <dbReference type="SAM" id="Phobius"/>
    </source>
</evidence>
<dbReference type="CDD" id="cd15482">
    <property type="entry name" value="Sialidase_non-viral"/>
    <property type="match status" value="1"/>
</dbReference>
<feature type="transmembrane region" description="Helical" evidence="2">
    <location>
        <begin position="76"/>
        <end position="98"/>
    </location>
</feature>
<gene>
    <name evidence="4" type="ORF">DN757_10560</name>
</gene>
<dbReference type="InterPro" id="IPR000772">
    <property type="entry name" value="Ricin_B_lectin"/>
</dbReference>
<dbReference type="SUPFAM" id="SSF50370">
    <property type="entry name" value="Ricin B-like lectins"/>
    <property type="match status" value="1"/>
</dbReference>
<comment type="caution">
    <text evidence="4">The sequence shown here is derived from an EMBL/GenBank/DDBJ whole genome shotgun (WGS) entry which is preliminary data.</text>
</comment>
<dbReference type="InterPro" id="IPR036278">
    <property type="entry name" value="Sialidase_sf"/>
</dbReference>
<proteinExistence type="predicted"/>
<reference evidence="4 5" key="1">
    <citation type="submission" date="2018-06" db="EMBL/GenBank/DDBJ databases">
        <title>Isolation of heavy metals resistant Paenibacillus silvae NC2 from Gold-Copper mine in ZiJin, China.</title>
        <authorList>
            <person name="Xu J."/>
            <person name="Mazhar H.S."/>
            <person name="Rensing C."/>
        </authorList>
    </citation>
    <scope>NUCLEOTIDE SEQUENCE [LARGE SCALE GENOMIC DNA]</scope>
    <source>
        <strain evidence="4 5">NC2</strain>
    </source>
</reference>
<feature type="domain" description="Ricin B lectin" evidence="3">
    <location>
        <begin position="436"/>
        <end position="506"/>
    </location>
</feature>
<organism evidence="4 5">
    <name type="scientific">Paenibacillus silvae</name>
    <dbReference type="NCBI Taxonomy" id="1325358"/>
    <lineage>
        <taxon>Bacteria</taxon>
        <taxon>Bacillati</taxon>
        <taxon>Bacillota</taxon>
        <taxon>Bacilli</taxon>
        <taxon>Bacillales</taxon>
        <taxon>Paenibacillaceae</taxon>
        <taxon>Paenibacillus</taxon>
    </lineage>
</organism>
<dbReference type="Gene3D" id="2.120.10.10">
    <property type="match status" value="1"/>
</dbReference>
<keyword evidence="2" id="KW-1133">Transmembrane helix</keyword>
<dbReference type="EMBL" id="QKWW01000027">
    <property type="protein sequence ID" value="PZT55682.1"/>
    <property type="molecule type" value="Genomic_DNA"/>
</dbReference>
<feature type="region of interest" description="Disordered" evidence="1">
    <location>
        <begin position="547"/>
        <end position="567"/>
    </location>
</feature>
<evidence type="ECO:0000256" key="1">
    <source>
        <dbReference type="SAM" id="MobiDB-lite"/>
    </source>
</evidence>
<dbReference type="PROSITE" id="PS50231">
    <property type="entry name" value="RICIN_B_LECTIN"/>
    <property type="match status" value="1"/>
</dbReference>
<dbReference type="PANTHER" id="PTHR38792">
    <property type="entry name" value="BNR/ASP-BOX REPEAT DOMAIN PROTEIN (AFU_ORTHOLOGUE AFUA_7G06430)-RELATED"/>
    <property type="match status" value="1"/>
</dbReference>
<dbReference type="AlphaFoldDB" id="A0A2W6NIB0"/>
<dbReference type="SUPFAM" id="SSF63829">
    <property type="entry name" value="Calcium-dependent phosphotriesterase"/>
    <property type="match status" value="1"/>
</dbReference>
<accession>A0A2W6NIB0</accession>
<feature type="domain" description="Ricin B lectin" evidence="3">
    <location>
        <begin position="514"/>
        <end position="564"/>
    </location>
</feature>
<dbReference type="SUPFAM" id="SSF50939">
    <property type="entry name" value="Sialidases"/>
    <property type="match status" value="1"/>
</dbReference>
<keyword evidence="2" id="KW-0812">Transmembrane</keyword>
<name>A0A2W6NIB0_9BACL</name>
<evidence type="ECO:0000313" key="5">
    <source>
        <dbReference type="Proteomes" id="UP000249204"/>
    </source>
</evidence>